<gene>
    <name evidence="2" type="ORF">XPG1_1417</name>
</gene>
<proteinExistence type="predicted"/>
<reference evidence="2 3" key="1">
    <citation type="submission" date="2013-07" db="EMBL/GenBank/DDBJ databases">
        <authorList>
            <person name="Genoscope - CEA"/>
        </authorList>
    </citation>
    <scope>NUCLEOTIDE SEQUENCE [LARGE SCALE GENOMIC DNA]</scope>
    <source>
        <strain evidence="2 3">G6</strain>
    </source>
</reference>
<dbReference type="STRING" id="1354304.XPG1_1417"/>
<dbReference type="EMBL" id="FO704551">
    <property type="protein sequence ID" value="CDG21072.1"/>
    <property type="molecule type" value="Genomic_DNA"/>
</dbReference>
<dbReference type="KEGG" id="xpo:XPG1_1417"/>
<evidence type="ECO:0000259" key="1">
    <source>
        <dbReference type="Pfam" id="PF22479"/>
    </source>
</evidence>
<dbReference type="InterPro" id="IPR054252">
    <property type="entry name" value="Pam3_gp18"/>
</dbReference>
<keyword evidence="3" id="KW-1185">Reference proteome</keyword>
<feature type="domain" description="Cyanophage baseplate Pam3 plug gp18" evidence="1">
    <location>
        <begin position="1"/>
        <end position="93"/>
    </location>
</feature>
<dbReference type="Proteomes" id="UP000032735">
    <property type="component" value="Chromosome"/>
</dbReference>
<evidence type="ECO:0000313" key="2">
    <source>
        <dbReference type="EMBL" id="CDG21072.1"/>
    </source>
</evidence>
<dbReference type="Pfam" id="PF22479">
    <property type="entry name" value="Pam3_gp18"/>
    <property type="match status" value="1"/>
</dbReference>
<name>A0A068R196_9GAMM</name>
<evidence type="ECO:0000313" key="3">
    <source>
        <dbReference type="Proteomes" id="UP000032735"/>
    </source>
</evidence>
<organism evidence="2 3">
    <name type="scientific">Xenorhabdus poinarii G6</name>
    <dbReference type="NCBI Taxonomy" id="1354304"/>
    <lineage>
        <taxon>Bacteria</taxon>
        <taxon>Pseudomonadati</taxon>
        <taxon>Pseudomonadota</taxon>
        <taxon>Gammaproteobacteria</taxon>
        <taxon>Enterobacterales</taxon>
        <taxon>Morganellaceae</taxon>
        <taxon>Xenorhabdus</taxon>
    </lineage>
</organism>
<dbReference type="OrthoDB" id="6444802at2"/>
<accession>A0A068R196</accession>
<dbReference type="HOGENOM" id="CLU_2258285_0_0_6"/>
<dbReference type="RefSeq" id="WP_045958337.1">
    <property type="nucleotide sequence ID" value="NZ_FO704551.1"/>
</dbReference>
<dbReference type="AlphaFoldDB" id="A0A068R196"/>
<sequence length="106" mass="12083">MREIPLRAIPNQRLAVTLDDANWLITVKTARNMMLCDIQRDDVMVIQGSRLIPNAPLIPYACLGSTGNFAVLTEQDELPWWEHFESTQTLIYWGNDDRSETHPAGD</sequence>
<protein>
    <recommendedName>
        <fullName evidence="1">Cyanophage baseplate Pam3 plug gp18 domain-containing protein</fullName>
    </recommendedName>
</protein>